<dbReference type="EMBL" id="AEPE02000002">
    <property type="protein sequence ID" value="EFZ38155.1"/>
    <property type="molecule type" value="Genomic_DNA"/>
</dbReference>
<proteinExistence type="predicted"/>
<comment type="caution">
    <text evidence="1">The sequence shown here is derived from an EMBL/GenBank/DDBJ whole genome shotgun (WGS) entry which is preliminary data.</text>
</comment>
<sequence>MVRYNQRRTEKVKKDIFSVNYIQLFCCNLSIFATSDNNTKKDKSK</sequence>
<reference evidence="1" key="1">
    <citation type="submission" date="2011-01" db="EMBL/GenBank/DDBJ databases">
        <authorList>
            <person name="Muzny D."/>
            <person name="Qin X."/>
            <person name="Buhay C."/>
            <person name="Dugan-Rocha S."/>
            <person name="Ding Y."/>
            <person name="Chen G."/>
            <person name="Hawes A."/>
            <person name="Holder M."/>
            <person name="Jhangiani S."/>
            <person name="Johnson A."/>
            <person name="Khan Z."/>
            <person name="Li Z."/>
            <person name="Liu W."/>
            <person name="Liu X."/>
            <person name="Perez L."/>
            <person name="Shen H."/>
            <person name="Wang Q."/>
            <person name="Watt J."/>
            <person name="Xi L."/>
            <person name="Xin Y."/>
            <person name="Zhou J."/>
            <person name="Deng J."/>
            <person name="Jiang H."/>
            <person name="Liu Y."/>
            <person name="Qu J."/>
            <person name="Song X.-Z."/>
            <person name="Zhang L."/>
            <person name="Villasana D."/>
            <person name="Johnson A."/>
            <person name="Liu J."/>
            <person name="Liyanage D."/>
            <person name="Lorensuhewa L."/>
            <person name="Robinson T."/>
            <person name="Song A."/>
            <person name="Song B.-B."/>
            <person name="Dinh H."/>
            <person name="Thornton R."/>
            <person name="Coyle M."/>
            <person name="Francisco L."/>
            <person name="Jackson L."/>
            <person name="Javaid M."/>
            <person name="Korchina V."/>
            <person name="Kovar C."/>
            <person name="Mata R."/>
            <person name="Mathew T."/>
            <person name="Ngo R."/>
            <person name="Nguyen L."/>
            <person name="Nguyen N."/>
            <person name="Okwuonu G."/>
            <person name="Ongeri F."/>
            <person name="Pham C."/>
            <person name="Simmons D."/>
            <person name="Wilczek-Boney K."/>
            <person name="Hale W."/>
            <person name="Jakkamsetti A."/>
            <person name="Pham P."/>
            <person name="Ruth R."/>
            <person name="San Lucas F."/>
            <person name="Warren J."/>
            <person name="Zhang J."/>
            <person name="Zhao Z."/>
            <person name="Zhou C."/>
            <person name="Zhu D."/>
            <person name="Lee S."/>
            <person name="Bess C."/>
            <person name="Blankenburg K."/>
            <person name="Forbes L."/>
            <person name="Fu Q."/>
            <person name="Gubbala S."/>
            <person name="Hirani K."/>
            <person name="Jayaseelan J.C."/>
            <person name="Lara F."/>
            <person name="Munidasa M."/>
            <person name="Palculict T."/>
            <person name="Patil S."/>
            <person name="Pu L.-L."/>
            <person name="Saada N."/>
            <person name="Tang L."/>
            <person name="Weissenberger G."/>
            <person name="Zhu Y."/>
            <person name="Hemphill L."/>
            <person name="Shang Y."/>
            <person name="Youmans B."/>
            <person name="Ayvaz T."/>
            <person name="Ross M."/>
            <person name="Santibanez J."/>
            <person name="Aqrawi P."/>
            <person name="Gross S."/>
            <person name="Joshi V."/>
            <person name="Fowler G."/>
            <person name="Nazareth L."/>
            <person name="Reid J."/>
            <person name="Worley K."/>
            <person name="Petrosino J."/>
            <person name="Highlander S."/>
            <person name="Gibbs R."/>
        </authorList>
    </citation>
    <scope>NUCLEOTIDE SEQUENCE [LARGE SCALE GENOMIC DNA]</scope>
    <source>
        <strain evidence="1">ATCC 33269</strain>
    </source>
</reference>
<evidence type="ECO:0000313" key="1">
    <source>
        <dbReference type="EMBL" id="EFZ38155.1"/>
    </source>
</evidence>
<protein>
    <submittedName>
        <fullName evidence="1">Uncharacterized protein</fullName>
    </submittedName>
</protein>
<gene>
    <name evidence="1" type="ORF">HMPREF0663_10524</name>
</gene>
<evidence type="ECO:0000313" key="2">
    <source>
        <dbReference type="Proteomes" id="UP000005580"/>
    </source>
</evidence>
<dbReference type="AlphaFoldDB" id="E7RN24"/>
<organism evidence="1 2">
    <name type="scientific">Hoylesella oralis ATCC 33269</name>
    <dbReference type="NCBI Taxonomy" id="873533"/>
    <lineage>
        <taxon>Bacteria</taxon>
        <taxon>Pseudomonadati</taxon>
        <taxon>Bacteroidota</taxon>
        <taxon>Bacteroidia</taxon>
        <taxon>Bacteroidales</taxon>
        <taxon>Prevotellaceae</taxon>
        <taxon>Hoylesella</taxon>
    </lineage>
</organism>
<dbReference type="HOGENOM" id="CLU_3203603_0_0_10"/>
<name>E7RN24_9BACT</name>
<accession>E7RN24</accession>
<keyword evidence="2" id="KW-1185">Reference proteome</keyword>
<dbReference type="Proteomes" id="UP000005580">
    <property type="component" value="Unassembled WGS sequence"/>
</dbReference>